<keyword evidence="7 8" id="KW-0472">Membrane</keyword>
<evidence type="ECO:0000313" key="11">
    <source>
        <dbReference type="Proteomes" id="UP000565724"/>
    </source>
</evidence>
<protein>
    <submittedName>
        <fullName evidence="10">Phospholipid carrier-dependent glycosyltransferase</fullName>
    </submittedName>
</protein>
<proteinExistence type="predicted"/>
<feature type="transmembrane region" description="Helical" evidence="8">
    <location>
        <begin position="351"/>
        <end position="368"/>
    </location>
</feature>
<feature type="transmembrane region" description="Helical" evidence="8">
    <location>
        <begin position="152"/>
        <end position="173"/>
    </location>
</feature>
<feature type="transmembrane region" description="Helical" evidence="8">
    <location>
        <begin position="323"/>
        <end position="345"/>
    </location>
</feature>
<evidence type="ECO:0000256" key="3">
    <source>
        <dbReference type="ARBA" id="ARBA00022676"/>
    </source>
</evidence>
<keyword evidence="3" id="KW-0328">Glycosyltransferase</keyword>
<dbReference type="InterPro" id="IPR050297">
    <property type="entry name" value="LipidA_mod_glycosyltrf_83"/>
</dbReference>
<dbReference type="AlphaFoldDB" id="A0A7Y5ZZP6"/>
<feature type="transmembrane region" description="Helical" evidence="8">
    <location>
        <begin position="185"/>
        <end position="209"/>
    </location>
</feature>
<keyword evidence="11" id="KW-1185">Reference proteome</keyword>
<dbReference type="GO" id="GO:0005886">
    <property type="term" value="C:plasma membrane"/>
    <property type="evidence" value="ECO:0007669"/>
    <property type="project" value="UniProtKB-SubCell"/>
</dbReference>
<evidence type="ECO:0000256" key="7">
    <source>
        <dbReference type="ARBA" id="ARBA00023136"/>
    </source>
</evidence>
<dbReference type="Pfam" id="PF13231">
    <property type="entry name" value="PMT_2"/>
    <property type="match status" value="1"/>
</dbReference>
<evidence type="ECO:0000256" key="2">
    <source>
        <dbReference type="ARBA" id="ARBA00022475"/>
    </source>
</evidence>
<dbReference type="Proteomes" id="UP000565724">
    <property type="component" value="Unassembled WGS sequence"/>
</dbReference>
<feature type="transmembrane region" description="Helical" evidence="8">
    <location>
        <begin position="21"/>
        <end position="42"/>
    </location>
</feature>
<feature type="transmembrane region" description="Helical" evidence="8">
    <location>
        <begin position="375"/>
        <end position="394"/>
    </location>
</feature>
<accession>A0A7Y5ZZP6</accession>
<organism evidence="10 11">
    <name type="scientific">Cellulomonas humilata</name>
    <dbReference type="NCBI Taxonomy" id="144055"/>
    <lineage>
        <taxon>Bacteria</taxon>
        <taxon>Bacillati</taxon>
        <taxon>Actinomycetota</taxon>
        <taxon>Actinomycetes</taxon>
        <taxon>Micrococcales</taxon>
        <taxon>Cellulomonadaceae</taxon>
        <taxon>Cellulomonas</taxon>
    </lineage>
</organism>
<comment type="subcellular location">
    <subcellularLocation>
        <location evidence="1">Cell membrane</location>
        <topology evidence="1">Multi-pass membrane protein</topology>
    </subcellularLocation>
</comment>
<feature type="domain" description="Glycosyltransferase RgtA/B/C/D-like" evidence="9">
    <location>
        <begin position="77"/>
        <end position="221"/>
    </location>
</feature>
<evidence type="ECO:0000313" key="10">
    <source>
        <dbReference type="EMBL" id="NUU17111.1"/>
    </source>
</evidence>
<feature type="transmembrane region" description="Helical" evidence="8">
    <location>
        <begin position="99"/>
        <end position="122"/>
    </location>
</feature>
<keyword evidence="2" id="KW-1003">Cell membrane</keyword>
<dbReference type="PANTHER" id="PTHR33908:SF11">
    <property type="entry name" value="MEMBRANE PROTEIN"/>
    <property type="match status" value="1"/>
</dbReference>
<reference evidence="10 11" key="1">
    <citation type="submission" date="2020-05" db="EMBL/GenBank/DDBJ databases">
        <title>Genome Sequencing of Type Strains.</title>
        <authorList>
            <person name="Lemaire J.F."/>
            <person name="Inderbitzin P."/>
            <person name="Gregorio O.A."/>
            <person name="Collins S.B."/>
            <person name="Wespe N."/>
            <person name="Knight-Connoni V."/>
        </authorList>
    </citation>
    <scope>NUCLEOTIDE SEQUENCE [LARGE SCALE GENOMIC DNA]</scope>
    <source>
        <strain evidence="10 11">ATCC 25174</strain>
    </source>
</reference>
<keyword evidence="4 10" id="KW-0808">Transferase</keyword>
<feature type="transmembrane region" description="Helical" evidence="8">
    <location>
        <begin position="221"/>
        <end position="243"/>
    </location>
</feature>
<dbReference type="InterPro" id="IPR038731">
    <property type="entry name" value="RgtA/B/C-like"/>
</dbReference>
<dbReference type="PANTHER" id="PTHR33908">
    <property type="entry name" value="MANNOSYLTRANSFERASE YKCB-RELATED"/>
    <property type="match status" value="1"/>
</dbReference>
<keyword evidence="5 8" id="KW-0812">Transmembrane</keyword>
<evidence type="ECO:0000256" key="5">
    <source>
        <dbReference type="ARBA" id="ARBA00022692"/>
    </source>
</evidence>
<keyword evidence="6 8" id="KW-1133">Transmembrane helix</keyword>
<gene>
    <name evidence="10" type="ORF">HP550_07590</name>
</gene>
<evidence type="ECO:0000256" key="8">
    <source>
        <dbReference type="SAM" id="Phobius"/>
    </source>
</evidence>
<dbReference type="GO" id="GO:0009103">
    <property type="term" value="P:lipopolysaccharide biosynthetic process"/>
    <property type="evidence" value="ECO:0007669"/>
    <property type="project" value="UniProtKB-ARBA"/>
</dbReference>
<dbReference type="GO" id="GO:0016763">
    <property type="term" value="F:pentosyltransferase activity"/>
    <property type="evidence" value="ECO:0007669"/>
    <property type="project" value="TreeGrafter"/>
</dbReference>
<evidence type="ECO:0000259" key="9">
    <source>
        <dbReference type="Pfam" id="PF13231"/>
    </source>
</evidence>
<sequence>MTTSELVRPRGEVVGRSRDRRAVLAVVALAALAGAARLIGIATTHDLFLDEATYAEIAASTGLVHGPLLHGLPFVLHPPLAFLLLMLPADLVAAPDRAALIVALRPFVALAGVGVVAVVVAVLRSSGLRRAAVVAGLLLALDPFAIRFDTRLMLEAFAQLAVVAMVAAAVQVARGRGRRWVAATAVAGGLCLGTKETFGMVAVATLLLVAIATSGVVRRRLLVATAGSVGGYVLVNGAMAAWAGPELWWAMRLTGLQRLLGVDQATGFNAPDAEVSLWDRVLPNVAEVGITYVVLVAGGLCALTLCILALRARRPGPLDARQALQVVVAAWATASWAYVTYAVVLGSLEEQMFYIALAPSVVALAVVLDRARLAVAVPVVAVVLLGQVASWVVVHTQRDDVYLQMFAWAQDHVPEGSTILVTEDSAQFLLHGYRLSSDPTTVALGDTDYVLLSPVLVAQGYGVADQGFVDDLRDHGTLVHTVVGRENTLELWDVQP</sequence>
<evidence type="ECO:0000256" key="6">
    <source>
        <dbReference type="ARBA" id="ARBA00022989"/>
    </source>
</evidence>
<evidence type="ECO:0000256" key="1">
    <source>
        <dbReference type="ARBA" id="ARBA00004651"/>
    </source>
</evidence>
<evidence type="ECO:0000256" key="4">
    <source>
        <dbReference type="ARBA" id="ARBA00022679"/>
    </source>
</evidence>
<comment type="caution">
    <text evidence="10">The sequence shown here is derived from an EMBL/GenBank/DDBJ whole genome shotgun (WGS) entry which is preliminary data.</text>
</comment>
<name>A0A7Y5ZZP6_9CELL</name>
<feature type="transmembrane region" description="Helical" evidence="8">
    <location>
        <begin position="290"/>
        <end position="311"/>
    </location>
</feature>
<dbReference type="EMBL" id="JABMCI010000060">
    <property type="protein sequence ID" value="NUU17111.1"/>
    <property type="molecule type" value="Genomic_DNA"/>
</dbReference>
<dbReference type="RefSeq" id="WP_175346990.1">
    <property type="nucleotide sequence ID" value="NZ_JABMCI010000060.1"/>
</dbReference>